<proteinExistence type="predicted"/>
<evidence type="ECO:0000313" key="2">
    <source>
        <dbReference type="Proteomes" id="UP000189883"/>
    </source>
</evidence>
<dbReference type="RefSeq" id="WP_079206562.1">
    <property type="nucleotide sequence ID" value="NZ_CP011859.1"/>
</dbReference>
<dbReference type="AlphaFoldDB" id="A0A1S7DQF0"/>
<gene>
    <name evidence="1" type="ORF">AB406_0384</name>
</gene>
<name>A0A1S7DQF0_RIEAN</name>
<sequence>MGKYLEPKKVSENRSIPVWAKVLETAKGGFALDKTGLKDGEILSAGTPIAFDEKTRIAKKAKTDGTDAKGLLYDDIVIGDKAPLSVVIRGTVYESRVTGITPQIKEKLEGNIIFSQSY</sequence>
<evidence type="ECO:0008006" key="3">
    <source>
        <dbReference type="Google" id="ProtNLM"/>
    </source>
</evidence>
<dbReference type="Proteomes" id="UP000189883">
    <property type="component" value="Chromosome"/>
</dbReference>
<protein>
    <recommendedName>
        <fullName evidence="3">Head decoration protein</fullName>
    </recommendedName>
</protein>
<dbReference type="EMBL" id="CP011859">
    <property type="protein sequence ID" value="AQY21343.1"/>
    <property type="molecule type" value="Genomic_DNA"/>
</dbReference>
<evidence type="ECO:0000313" key="1">
    <source>
        <dbReference type="EMBL" id="AQY21343.1"/>
    </source>
</evidence>
<reference evidence="1 2" key="1">
    <citation type="submission" date="2015-06" db="EMBL/GenBank/DDBJ databases">
        <title>R. anatipestifer strain HXb2 is the most virulent strain so far, and the genome sequence would help us uncover the pathogenesis.</title>
        <authorList>
            <person name="Hu Q."/>
            <person name="Qi J."/>
            <person name="Bo H."/>
            <person name="Liu G."/>
            <person name="Tao M."/>
            <person name="Ding Y."/>
            <person name="Xue Y."/>
        </authorList>
    </citation>
    <scope>NUCLEOTIDE SEQUENCE [LARGE SCALE GENOMIC DNA]</scope>
    <source>
        <strain evidence="1 2">HXb2</strain>
    </source>
</reference>
<accession>A0A1S7DQF0</accession>
<organism evidence="1 2">
    <name type="scientific">Riemerella anatipestifer</name>
    <name type="common">Moraxella anatipestifer</name>
    <dbReference type="NCBI Taxonomy" id="34085"/>
    <lineage>
        <taxon>Bacteria</taxon>
        <taxon>Pseudomonadati</taxon>
        <taxon>Bacteroidota</taxon>
        <taxon>Flavobacteriia</taxon>
        <taxon>Flavobacteriales</taxon>
        <taxon>Weeksellaceae</taxon>
        <taxon>Riemerella</taxon>
    </lineage>
</organism>